<dbReference type="InterPro" id="IPR036389">
    <property type="entry name" value="RNase_III_sf"/>
</dbReference>
<evidence type="ECO:0000313" key="3">
    <source>
        <dbReference type="Proteomes" id="UP001308179"/>
    </source>
</evidence>
<dbReference type="EMBL" id="JAVRRR010000514">
    <property type="protein sequence ID" value="KAK5141864.1"/>
    <property type="molecule type" value="Genomic_DNA"/>
</dbReference>
<organism evidence="2 3">
    <name type="scientific">Rachicladosporium monterosium</name>
    <dbReference type="NCBI Taxonomy" id="1507873"/>
    <lineage>
        <taxon>Eukaryota</taxon>
        <taxon>Fungi</taxon>
        <taxon>Dikarya</taxon>
        <taxon>Ascomycota</taxon>
        <taxon>Pezizomycotina</taxon>
        <taxon>Dothideomycetes</taxon>
        <taxon>Dothideomycetidae</taxon>
        <taxon>Cladosporiales</taxon>
        <taxon>Cladosporiaceae</taxon>
        <taxon>Rachicladosporium</taxon>
    </lineage>
</organism>
<dbReference type="SUPFAM" id="SSF69065">
    <property type="entry name" value="RNase III domain-like"/>
    <property type="match status" value="1"/>
</dbReference>
<evidence type="ECO:0000256" key="1">
    <source>
        <dbReference type="SAM" id="MobiDB-lite"/>
    </source>
</evidence>
<evidence type="ECO:0000313" key="2">
    <source>
        <dbReference type="EMBL" id="KAK5141864.1"/>
    </source>
</evidence>
<keyword evidence="3" id="KW-1185">Reference proteome</keyword>
<comment type="caution">
    <text evidence="2">The sequence shown here is derived from an EMBL/GenBank/DDBJ whole genome shotgun (WGS) entry which is preliminary data.</text>
</comment>
<proteinExistence type="predicted"/>
<sequence length="299" mass="33810">MAEDWQVEMAKHLIHWHYEDVQPIRLALTAGDTERDDREGHRMLAQYGDNLVPFSIATINFQLDVSRREQNVTQILIRTKKECARRAKMCNLDKLVKISIRQRHNGPQPTVLKNTMFALVAAVWVQAGDWSHTLTAMSNLGRDPFMDPRELTTLSSPTNLFGVTVPYRLHIAEETAEQETHHSHDDAHHIAWNETTQFDERAGYPMELERAISPVTTEPMLVPPSSIGDHRFNPEVDFLNDNFDATAQSGLVSADGSLEDGVLDHRPNTYSSSRTNSTAQAEAPEHMHINNSNEEHTSA</sequence>
<feature type="compositionally biased region" description="Polar residues" evidence="1">
    <location>
        <begin position="268"/>
        <end position="280"/>
    </location>
</feature>
<feature type="region of interest" description="Disordered" evidence="1">
    <location>
        <begin position="266"/>
        <end position="299"/>
    </location>
</feature>
<protein>
    <submittedName>
        <fullName evidence="2">Uncharacterized protein</fullName>
    </submittedName>
</protein>
<reference evidence="2 3" key="1">
    <citation type="submission" date="2023-08" db="EMBL/GenBank/DDBJ databases">
        <title>Black Yeasts Isolated from many extreme environments.</title>
        <authorList>
            <person name="Coleine C."/>
            <person name="Stajich J.E."/>
            <person name="Selbmann L."/>
        </authorList>
    </citation>
    <scope>NUCLEOTIDE SEQUENCE [LARGE SCALE GENOMIC DNA]</scope>
    <source>
        <strain evidence="2 3">CCFEE 5386</strain>
    </source>
</reference>
<dbReference type="Proteomes" id="UP001308179">
    <property type="component" value="Unassembled WGS sequence"/>
</dbReference>
<feature type="compositionally biased region" description="Basic and acidic residues" evidence="1">
    <location>
        <begin position="283"/>
        <end position="299"/>
    </location>
</feature>
<name>A0ABR0L125_9PEZI</name>
<accession>A0ABR0L125</accession>
<gene>
    <name evidence="2" type="ORF">LTR32_005677</name>
</gene>